<reference evidence="2 3" key="1">
    <citation type="submission" date="2017-01" db="EMBL/GenBank/DDBJ databases">
        <authorList>
            <person name="Mah S.A."/>
            <person name="Swanson W.J."/>
            <person name="Moy G.W."/>
            <person name="Vacquier V.D."/>
        </authorList>
    </citation>
    <scope>NUCLEOTIDE SEQUENCE [LARGE SCALE GENOMIC DNA]</scope>
    <source>
        <strain evidence="2 3">CPCC 203464</strain>
    </source>
</reference>
<proteinExistence type="predicted"/>
<evidence type="ECO:0000313" key="3">
    <source>
        <dbReference type="Proteomes" id="UP000186218"/>
    </source>
</evidence>
<feature type="transmembrane region" description="Helical" evidence="1">
    <location>
        <begin position="200"/>
        <end position="221"/>
    </location>
</feature>
<organism evidence="2 3">
    <name type="scientific">Williamsia sterculiae</name>
    <dbReference type="NCBI Taxonomy" id="1344003"/>
    <lineage>
        <taxon>Bacteria</taxon>
        <taxon>Bacillati</taxon>
        <taxon>Actinomycetota</taxon>
        <taxon>Actinomycetes</taxon>
        <taxon>Mycobacteriales</taxon>
        <taxon>Nocardiaceae</taxon>
        <taxon>Williamsia</taxon>
    </lineage>
</organism>
<evidence type="ECO:0000256" key="1">
    <source>
        <dbReference type="SAM" id="Phobius"/>
    </source>
</evidence>
<feature type="transmembrane region" description="Helical" evidence="1">
    <location>
        <begin position="27"/>
        <end position="46"/>
    </location>
</feature>
<keyword evidence="1" id="KW-0472">Membrane</keyword>
<feature type="transmembrane region" description="Helical" evidence="1">
    <location>
        <begin position="149"/>
        <end position="168"/>
    </location>
</feature>
<feature type="transmembrane region" description="Helical" evidence="1">
    <location>
        <begin position="58"/>
        <end position="78"/>
    </location>
</feature>
<dbReference type="OrthoDB" id="4659043at2"/>
<sequence>MSSTAAPAEPTRPSVAQDRSVHPGLRVGIRVGLIAALTVVAYWSTFSAVVDEFRARTLITYLPVVLVLIVIAAVGVTWRRGNELPIHDSQTDVIVGTVVVVLAVFFQLMLNPRYAAVYLTLHMDLLSVWLFVLGCSILVFGLRPTARYRWVWVLALAIFPLPYRMVVLSMGTSTLASAVVTLAIAVVATAIAVGRTRRLAMLGSLLCAAIGGVTIGVLLVVDPAGTRMTYQLIPSLVASVVVGAVMYLNRRRETRTWNPLGRRVLPLVAVNVVRSGTMLAVLAAGLHFVPVPYFDRGPEVAVNGLAVGEPLAIPAGLRQTDQTVYRWVTRLYGPGARLTRQELMQQEGDARFDKSARPRKIVADTIVTSVPVSLDVYPVVVVYNLVKDRFSPTQDIALHHGLNGWLLSIVDDERLLTYNRLSWWWTDGRRTQFVSLLAVDDHSPGAVFPTPALTIMGNVNSLLTVLIRGNAVVQDDQPVYKDRQLLVETANQLIDRQLAVSGRGTTG</sequence>
<feature type="transmembrane region" description="Helical" evidence="1">
    <location>
        <begin position="174"/>
        <end position="193"/>
    </location>
</feature>
<gene>
    <name evidence="2" type="ORF">SAMN05445060_0363</name>
</gene>
<dbReference type="STRING" id="1344003.SAMN05445060_0363"/>
<dbReference type="Proteomes" id="UP000186218">
    <property type="component" value="Unassembled WGS sequence"/>
</dbReference>
<feature type="transmembrane region" description="Helical" evidence="1">
    <location>
        <begin position="90"/>
        <end position="110"/>
    </location>
</feature>
<dbReference type="EMBL" id="FTNT01000001">
    <property type="protein sequence ID" value="SIR67109.1"/>
    <property type="molecule type" value="Genomic_DNA"/>
</dbReference>
<keyword evidence="1" id="KW-1133">Transmembrane helix</keyword>
<keyword evidence="3" id="KW-1185">Reference proteome</keyword>
<protein>
    <submittedName>
        <fullName evidence="2">Uncharacterized protein</fullName>
    </submittedName>
</protein>
<accession>A0A1N7CU56</accession>
<feature type="transmembrane region" description="Helical" evidence="1">
    <location>
        <begin position="268"/>
        <end position="289"/>
    </location>
</feature>
<dbReference type="RefSeq" id="WP_076476359.1">
    <property type="nucleotide sequence ID" value="NZ_FTNT01000001.1"/>
</dbReference>
<evidence type="ECO:0000313" key="2">
    <source>
        <dbReference type="EMBL" id="SIR67109.1"/>
    </source>
</evidence>
<feature type="transmembrane region" description="Helical" evidence="1">
    <location>
        <begin position="116"/>
        <end position="142"/>
    </location>
</feature>
<name>A0A1N7CU56_9NOCA</name>
<keyword evidence="1" id="KW-0812">Transmembrane</keyword>
<feature type="transmembrane region" description="Helical" evidence="1">
    <location>
        <begin position="227"/>
        <end position="248"/>
    </location>
</feature>
<dbReference type="AlphaFoldDB" id="A0A1N7CU56"/>